<accession>A0A238LDR3</accession>
<keyword evidence="2" id="KW-1185">Reference proteome</keyword>
<dbReference type="OrthoDB" id="7871110at2"/>
<organism evidence="1 2">
    <name type="scientific">Flavimaricola marinus</name>
    <dbReference type="NCBI Taxonomy" id="1819565"/>
    <lineage>
        <taxon>Bacteria</taxon>
        <taxon>Pseudomonadati</taxon>
        <taxon>Pseudomonadota</taxon>
        <taxon>Alphaproteobacteria</taxon>
        <taxon>Rhodobacterales</taxon>
        <taxon>Paracoccaceae</taxon>
        <taxon>Flavimaricola</taxon>
    </lineage>
</organism>
<protein>
    <recommendedName>
        <fullName evidence="3">Lipopolysaccharide-assembly, LptC-related</fullName>
    </recommendedName>
</protein>
<reference evidence="1 2" key="1">
    <citation type="submission" date="2017-05" db="EMBL/GenBank/DDBJ databases">
        <authorList>
            <person name="Song R."/>
            <person name="Chenine A.L."/>
            <person name="Ruprecht R.M."/>
        </authorList>
    </citation>
    <scope>NUCLEOTIDE SEQUENCE [LARGE SCALE GENOMIC DNA]</scope>
    <source>
        <strain evidence="1 2">CECT 8899</strain>
    </source>
</reference>
<name>A0A238LDR3_9RHOB</name>
<dbReference type="EMBL" id="FXZK01000001">
    <property type="protein sequence ID" value="SMY07096.1"/>
    <property type="molecule type" value="Genomic_DNA"/>
</dbReference>
<sequence length="198" mass="21010">MNGSDNLYSQFVAWSKMLLPLAALALLSTLFLWARASEPTAIPIAELEELAREPRISEPYFAGIADDGSVIALAAEEIRPDADRPDAFAVTTIRAEIDATDGSRIEITAGRGEIDPRAKTATMSELARLTSSSGYVMETEGLVADLSTGTITSLGPLEVQAPYGDFTAGGLTIALSESGEGQQMVFNGGVRLLYQPQP</sequence>
<proteinExistence type="predicted"/>
<dbReference type="AlphaFoldDB" id="A0A238LDR3"/>
<dbReference type="RefSeq" id="WP_093991183.1">
    <property type="nucleotide sequence ID" value="NZ_FXZK01000001.1"/>
</dbReference>
<dbReference type="Proteomes" id="UP000201613">
    <property type="component" value="Unassembled WGS sequence"/>
</dbReference>
<evidence type="ECO:0000313" key="1">
    <source>
        <dbReference type="EMBL" id="SMY07096.1"/>
    </source>
</evidence>
<evidence type="ECO:0000313" key="2">
    <source>
        <dbReference type="Proteomes" id="UP000201613"/>
    </source>
</evidence>
<evidence type="ECO:0008006" key="3">
    <source>
        <dbReference type="Google" id="ProtNLM"/>
    </source>
</evidence>
<gene>
    <name evidence="1" type="ORF">LOM8899_01228</name>
</gene>